<dbReference type="Pfam" id="PF13855">
    <property type="entry name" value="LRR_8"/>
    <property type="match status" value="1"/>
</dbReference>
<dbReference type="InterPro" id="IPR011009">
    <property type="entry name" value="Kinase-like_dom_sf"/>
</dbReference>
<dbReference type="InterPro" id="IPR051716">
    <property type="entry name" value="Plant_RL_S/T_kinase"/>
</dbReference>
<dbReference type="InterPro" id="IPR001611">
    <property type="entry name" value="Leu-rich_rpt"/>
</dbReference>
<keyword evidence="14 20" id="KW-1133">Transmembrane helix</keyword>
<dbReference type="Proteomes" id="UP001604277">
    <property type="component" value="Unassembled WGS sequence"/>
</dbReference>
<dbReference type="EMBL" id="JBFOLJ010000014">
    <property type="protein sequence ID" value="KAL2479176.1"/>
    <property type="molecule type" value="Genomic_DNA"/>
</dbReference>
<dbReference type="InterPro" id="IPR013210">
    <property type="entry name" value="LRR_N_plant-typ"/>
</dbReference>
<dbReference type="InterPro" id="IPR000719">
    <property type="entry name" value="Prot_kinase_dom"/>
</dbReference>
<keyword evidence="23" id="KW-1185">Reference proteome</keyword>
<dbReference type="EC" id="2.7.11.1" evidence="2"/>
<dbReference type="Pfam" id="PF08263">
    <property type="entry name" value="LRRNT_2"/>
    <property type="match status" value="1"/>
</dbReference>
<evidence type="ECO:0000256" key="12">
    <source>
        <dbReference type="ARBA" id="ARBA00022777"/>
    </source>
</evidence>
<evidence type="ECO:0000256" key="5">
    <source>
        <dbReference type="ARBA" id="ARBA00022553"/>
    </source>
</evidence>
<evidence type="ECO:0000256" key="13">
    <source>
        <dbReference type="ARBA" id="ARBA00022840"/>
    </source>
</evidence>
<dbReference type="Pfam" id="PF00069">
    <property type="entry name" value="Pkinase"/>
    <property type="match status" value="1"/>
</dbReference>
<evidence type="ECO:0000313" key="23">
    <source>
        <dbReference type="Proteomes" id="UP001604277"/>
    </source>
</evidence>
<dbReference type="FunFam" id="3.80.10.10:FF:000400">
    <property type="entry name" value="Nuclear pore complex protein NUP107"/>
    <property type="match status" value="1"/>
</dbReference>
<evidence type="ECO:0000256" key="19">
    <source>
        <dbReference type="ARBA" id="ARBA00048679"/>
    </source>
</evidence>
<evidence type="ECO:0000256" key="1">
    <source>
        <dbReference type="ARBA" id="ARBA00004251"/>
    </source>
</evidence>
<keyword evidence="13" id="KW-0067">ATP-binding</keyword>
<keyword evidence="7" id="KW-0808">Transferase</keyword>
<keyword evidence="4" id="KW-0723">Serine/threonine-protein kinase</keyword>
<reference evidence="23" key="1">
    <citation type="submission" date="2024-07" db="EMBL/GenBank/DDBJ databases">
        <title>Two chromosome-level genome assemblies of Korean endemic species Abeliophyllum distichum and Forsythia ovata (Oleaceae).</title>
        <authorList>
            <person name="Jang H."/>
        </authorList>
    </citation>
    <scope>NUCLEOTIDE SEQUENCE [LARGE SCALE GENOMIC DNA]</scope>
</reference>
<keyword evidence="8 20" id="KW-0812">Transmembrane</keyword>
<dbReference type="GO" id="GO:0006952">
    <property type="term" value="P:defense response"/>
    <property type="evidence" value="ECO:0007669"/>
    <property type="project" value="UniProtKB-ARBA"/>
</dbReference>
<evidence type="ECO:0000259" key="21">
    <source>
        <dbReference type="PROSITE" id="PS50011"/>
    </source>
</evidence>
<keyword evidence="10" id="KW-0677">Repeat</keyword>
<protein>
    <recommendedName>
        <fullName evidence="2">non-specific serine/threonine protein kinase</fullName>
        <ecNumber evidence="2">2.7.11.1</ecNumber>
    </recommendedName>
</protein>
<evidence type="ECO:0000256" key="16">
    <source>
        <dbReference type="ARBA" id="ARBA00023170"/>
    </source>
</evidence>
<dbReference type="AlphaFoldDB" id="A0ABD1QTE4"/>
<accession>A0ABD1QTE4</accession>
<feature type="transmembrane region" description="Helical" evidence="20">
    <location>
        <begin position="630"/>
        <end position="655"/>
    </location>
</feature>
<keyword evidence="6" id="KW-0433">Leucine-rich repeat</keyword>
<evidence type="ECO:0000256" key="11">
    <source>
        <dbReference type="ARBA" id="ARBA00022741"/>
    </source>
</evidence>
<dbReference type="FunFam" id="3.30.200.20:FF:000309">
    <property type="entry name" value="Leucine-rich repeat receptor protein kinase MSP1"/>
    <property type="match status" value="1"/>
</dbReference>
<feature type="transmembrane region" description="Helical" evidence="20">
    <location>
        <begin position="12"/>
        <end position="32"/>
    </location>
</feature>
<evidence type="ECO:0000256" key="20">
    <source>
        <dbReference type="SAM" id="Phobius"/>
    </source>
</evidence>
<dbReference type="FunFam" id="3.80.10.10:FF:000095">
    <property type="entry name" value="LRR receptor-like serine/threonine-protein kinase GSO1"/>
    <property type="match status" value="1"/>
</dbReference>
<dbReference type="PANTHER" id="PTHR48053:SF168">
    <property type="entry name" value="LRR RECEPTOR-LIKE KINASE FAMILY PROTEIN"/>
    <property type="match status" value="1"/>
</dbReference>
<keyword evidence="11" id="KW-0547">Nucleotide-binding</keyword>
<comment type="catalytic activity">
    <reaction evidence="18">
        <text>L-threonyl-[protein] + ATP = O-phospho-L-threonyl-[protein] + ADP + H(+)</text>
        <dbReference type="Rhea" id="RHEA:46608"/>
        <dbReference type="Rhea" id="RHEA-COMP:11060"/>
        <dbReference type="Rhea" id="RHEA-COMP:11605"/>
        <dbReference type="ChEBI" id="CHEBI:15378"/>
        <dbReference type="ChEBI" id="CHEBI:30013"/>
        <dbReference type="ChEBI" id="CHEBI:30616"/>
        <dbReference type="ChEBI" id="CHEBI:61977"/>
        <dbReference type="ChEBI" id="CHEBI:456216"/>
        <dbReference type="EC" id="2.7.11.1"/>
    </reaction>
</comment>
<dbReference type="SUPFAM" id="SSF52058">
    <property type="entry name" value="L domain-like"/>
    <property type="match status" value="1"/>
</dbReference>
<dbReference type="InterPro" id="IPR003591">
    <property type="entry name" value="Leu-rich_rpt_typical-subtyp"/>
</dbReference>
<evidence type="ECO:0000256" key="8">
    <source>
        <dbReference type="ARBA" id="ARBA00022692"/>
    </source>
</evidence>
<evidence type="ECO:0000256" key="7">
    <source>
        <dbReference type="ARBA" id="ARBA00022679"/>
    </source>
</evidence>
<evidence type="ECO:0000256" key="18">
    <source>
        <dbReference type="ARBA" id="ARBA00047899"/>
    </source>
</evidence>
<dbReference type="GO" id="GO:0009653">
    <property type="term" value="P:anatomical structure morphogenesis"/>
    <property type="evidence" value="ECO:0007669"/>
    <property type="project" value="UniProtKB-ARBA"/>
</dbReference>
<dbReference type="SUPFAM" id="SSF56112">
    <property type="entry name" value="Protein kinase-like (PK-like)"/>
    <property type="match status" value="1"/>
</dbReference>
<dbReference type="GO" id="GO:0005886">
    <property type="term" value="C:plasma membrane"/>
    <property type="evidence" value="ECO:0007669"/>
    <property type="project" value="UniProtKB-SubCell"/>
</dbReference>
<evidence type="ECO:0000256" key="17">
    <source>
        <dbReference type="ARBA" id="ARBA00023180"/>
    </source>
</evidence>
<evidence type="ECO:0000256" key="14">
    <source>
        <dbReference type="ARBA" id="ARBA00022989"/>
    </source>
</evidence>
<feature type="transmembrane region" description="Helical" evidence="20">
    <location>
        <begin position="556"/>
        <end position="577"/>
    </location>
</feature>
<dbReference type="InterPro" id="IPR032675">
    <property type="entry name" value="LRR_dom_sf"/>
</dbReference>
<dbReference type="GO" id="GO:0099402">
    <property type="term" value="P:plant organ development"/>
    <property type="evidence" value="ECO:0007669"/>
    <property type="project" value="UniProtKB-ARBA"/>
</dbReference>
<keyword evidence="15 20" id="KW-0472">Membrane</keyword>
<evidence type="ECO:0000256" key="9">
    <source>
        <dbReference type="ARBA" id="ARBA00022729"/>
    </source>
</evidence>
<dbReference type="SMART" id="SM00369">
    <property type="entry name" value="LRR_TYP"/>
    <property type="match status" value="8"/>
</dbReference>
<organism evidence="22 23">
    <name type="scientific">Forsythia ovata</name>
    <dbReference type="NCBI Taxonomy" id="205694"/>
    <lineage>
        <taxon>Eukaryota</taxon>
        <taxon>Viridiplantae</taxon>
        <taxon>Streptophyta</taxon>
        <taxon>Embryophyta</taxon>
        <taxon>Tracheophyta</taxon>
        <taxon>Spermatophyta</taxon>
        <taxon>Magnoliopsida</taxon>
        <taxon>eudicotyledons</taxon>
        <taxon>Gunneridae</taxon>
        <taxon>Pentapetalae</taxon>
        <taxon>asterids</taxon>
        <taxon>lamiids</taxon>
        <taxon>Lamiales</taxon>
        <taxon>Oleaceae</taxon>
        <taxon>Forsythieae</taxon>
        <taxon>Forsythia</taxon>
    </lineage>
</organism>
<dbReference type="Gene3D" id="3.80.10.10">
    <property type="entry name" value="Ribonuclease Inhibitor"/>
    <property type="match status" value="2"/>
</dbReference>
<dbReference type="FunFam" id="3.80.10.10:FF:000416">
    <property type="entry name" value="Probable leucine-rich repeat receptor-like protein kinase At5g63930"/>
    <property type="match status" value="1"/>
</dbReference>
<dbReference type="PANTHER" id="PTHR48053">
    <property type="entry name" value="LEUCINE RICH REPEAT FAMILY PROTEIN, EXPRESSED"/>
    <property type="match status" value="1"/>
</dbReference>
<dbReference type="GO" id="GO:0004674">
    <property type="term" value="F:protein serine/threonine kinase activity"/>
    <property type="evidence" value="ECO:0007669"/>
    <property type="project" value="UniProtKB-KW"/>
</dbReference>
<name>A0ABD1QTE4_9LAMI</name>
<evidence type="ECO:0000256" key="4">
    <source>
        <dbReference type="ARBA" id="ARBA00022527"/>
    </source>
</evidence>
<dbReference type="SUPFAM" id="SSF52047">
    <property type="entry name" value="RNI-like"/>
    <property type="match status" value="1"/>
</dbReference>
<evidence type="ECO:0000256" key="15">
    <source>
        <dbReference type="ARBA" id="ARBA00023136"/>
    </source>
</evidence>
<evidence type="ECO:0000256" key="2">
    <source>
        <dbReference type="ARBA" id="ARBA00012513"/>
    </source>
</evidence>
<dbReference type="PROSITE" id="PS00109">
    <property type="entry name" value="PROTEIN_KINASE_TYR"/>
    <property type="match status" value="1"/>
</dbReference>
<comment type="caution">
    <text evidence="22">The sequence shown here is derived from an EMBL/GenBank/DDBJ whole genome shotgun (WGS) entry which is preliminary data.</text>
</comment>
<comment type="catalytic activity">
    <reaction evidence="19">
        <text>L-seryl-[protein] + ATP = O-phospho-L-seryl-[protein] + ADP + H(+)</text>
        <dbReference type="Rhea" id="RHEA:17989"/>
        <dbReference type="Rhea" id="RHEA-COMP:9863"/>
        <dbReference type="Rhea" id="RHEA-COMP:11604"/>
        <dbReference type="ChEBI" id="CHEBI:15378"/>
        <dbReference type="ChEBI" id="CHEBI:29999"/>
        <dbReference type="ChEBI" id="CHEBI:30616"/>
        <dbReference type="ChEBI" id="CHEBI:83421"/>
        <dbReference type="ChEBI" id="CHEBI:456216"/>
        <dbReference type="EC" id="2.7.11.1"/>
    </reaction>
</comment>
<dbReference type="Pfam" id="PF00560">
    <property type="entry name" value="LRR_1"/>
    <property type="match status" value="5"/>
</dbReference>
<proteinExistence type="predicted"/>
<evidence type="ECO:0000256" key="6">
    <source>
        <dbReference type="ARBA" id="ARBA00022614"/>
    </source>
</evidence>
<gene>
    <name evidence="22" type="ORF">Fot_48190</name>
</gene>
<keyword evidence="5" id="KW-0597">Phosphoprotein</keyword>
<dbReference type="Gene3D" id="3.30.200.20">
    <property type="entry name" value="Phosphorylase Kinase, domain 1"/>
    <property type="match status" value="1"/>
</dbReference>
<dbReference type="InterPro" id="IPR008266">
    <property type="entry name" value="Tyr_kinase_AS"/>
</dbReference>
<dbReference type="GO" id="GO:0051707">
    <property type="term" value="P:response to other organism"/>
    <property type="evidence" value="ECO:0007669"/>
    <property type="project" value="UniProtKB-ARBA"/>
</dbReference>
<sequence length="986" mass="108879">MRSLSVNKPFSFLFISILIIIFTFIKILQPVWGSTFHSDASKKSVDSEAETLLTWKVSLDNKTQYFLRSWGVETNPCHWIGIRCDTAGRVAYLNLSHIGIRGTLEDVNFSLFPNLRSLDLFNNSIYGAIPSTIGNLSKLTYLDLSENSLSGTIPPELGLLTNVKTFYLDHNNISGSIPHEICFLKYVIDFSLSTNILTGTIPTCIGNMSYLANLYLYMNQLHGPIPQEIGMLSSLQIFLLHTNKLSGIIPSTIKNCTKLTSLHLGDNQLSGRIPSGLGSLKFLTDLFLFMNNLSGNVPKQFDNLTHLTNLSLSVNHLTGHMPQNVCLGRKIKFLSLHTNNFIGNAPKSLKNCTSLYILLLYGNQITGNVSEDFGIYPNLYYIDVSRNNLYGELSSYWGISSFLVGLLMSHNNLSGIIPPQLGDAPQLQVLDLSANQLIGSFPDSLGNLKLLKLYLNNNRLSGNIPLQIGNFSEIEDLRLGANNFSGSIPKQVGECTKLIHLNLSKNVLAGSIPAEIGKLQSLENLDLSQNSLSGRIPQELGECQSIHMMNLSHNEFSGSIPLSFSLVLSLTTINISYNQLEGPLPNTKAFQNAPFDCLTNNKALCGNIIGLKNCSMILSKNAKRRKSRRLLLESTVFPVLGGLLLLIAVIGIFLVSRLKKKIVEDDPKVPTKLFAIWSFDGKMVYQNIIEATEDFSSRHCVGVGGCGSVFKAELDGHVVAIKKLHSSEGEVMNLKSFKNEIEALTKIRHRNIVKLYGFCSHSRHSLLVYEFLEGGSLASILCNDEKAKEFEWNKRVNVVKGVANALSYMHHNISPPIVHRDISSKNILLDFEHEAHIADFGTAKILKPDSSNWISFAGTFGYAAPELAFTMEFNEKCDVYSFGVLALEVIMGKHPGDFILSIFTTSTSFEPSTSTSQIMSTVPSTSASQIMSTVHDIFTKDMLDQRLSIPTGHVAEQVIAIAKLALACIRPTPQLRPSIEQVSMQL</sequence>
<dbReference type="PRINTS" id="PR00019">
    <property type="entry name" value="LEURICHRPT"/>
</dbReference>
<comment type="subcellular location">
    <subcellularLocation>
        <location evidence="1">Cell membrane</location>
        <topology evidence="1">Single-pass type I membrane protein</topology>
    </subcellularLocation>
</comment>
<dbReference type="PROSITE" id="PS50011">
    <property type="entry name" value="PROTEIN_KINASE_DOM"/>
    <property type="match status" value="1"/>
</dbReference>
<keyword evidence="3" id="KW-1003">Cell membrane</keyword>
<evidence type="ECO:0000256" key="10">
    <source>
        <dbReference type="ARBA" id="ARBA00022737"/>
    </source>
</evidence>
<evidence type="ECO:0000313" key="22">
    <source>
        <dbReference type="EMBL" id="KAL2479176.1"/>
    </source>
</evidence>
<dbReference type="GO" id="GO:0005524">
    <property type="term" value="F:ATP binding"/>
    <property type="evidence" value="ECO:0007669"/>
    <property type="project" value="UniProtKB-KW"/>
</dbReference>
<evidence type="ECO:0000256" key="3">
    <source>
        <dbReference type="ARBA" id="ARBA00022475"/>
    </source>
</evidence>
<dbReference type="FunFam" id="1.10.510.10:FF:000445">
    <property type="entry name" value="MDIS1-interacting receptor like kinase 2"/>
    <property type="match status" value="1"/>
</dbReference>
<keyword evidence="17" id="KW-0325">Glycoprotein</keyword>
<keyword evidence="16" id="KW-0675">Receptor</keyword>
<keyword evidence="12" id="KW-0418">Kinase</keyword>
<feature type="domain" description="Protein kinase" evidence="21">
    <location>
        <begin position="695"/>
        <end position="986"/>
    </location>
</feature>
<keyword evidence="9" id="KW-0732">Signal</keyword>
<dbReference type="Gene3D" id="1.10.510.10">
    <property type="entry name" value="Transferase(Phosphotransferase) domain 1"/>
    <property type="match status" value="1"/>
</dbReference>
<dbReference type="PROSITE" id="PS51450">
    <property type="entry name" value="LRR"/>
    <property type="match status" value="1"/>
</dbReference>